<dbReference type="InterPro" id="IPR002181">
    <property type="entry name" value="Fibrinogen_a/b/g_C_dom"/>
</dbReference>
<organism evidence="2 3">
    <name type="scientific">Lymnaea stagnalis</name>
    <name type="common">Great pond snail</name>
    <name type="synonym">Helix stagnalis</name>
    <dbReference type="NCBI Taxonomy" id="6523"/>
    <lineage>
        <taxon>Eukaryota</taxon>
        <taxon>Metazoa</taxon>
        <taxon>Spiralia</taxon>
        <taxon>Lophotrochozoa</taxon>
        <taxon>Mollusca</taxon>
        <taxon>Gastropoda</taxon>
        <taxon>Heterobranchia</taxon>
        <taxon>Euthyneura</taxon>
        <taxon>Panpulmonata</taxon>
        <taxon>Hygrophila</taxon>
        <taxon>Lymnaeoidea</taxon>
        <taxon>Lymnaeidae</taxon>
        <taxon>Lymnaea</taxon>
    </lineage>
</organism>
<dbReference type="Proteomes" id="UP001497497">
    <property type="component" value="Unassembled WGS sequence"/>
</dbReference>
<feature type="non-terminal residue" evidence="2">
    <location>
        <position position="1"/>
    </location>
</feature>
<dbReference type="SUPFAM" id="SSF56496">
    <property type="entry name" value="Fibrinogen C-terminal domain-like"/>
    <property type="match status" value="1"/>
</dbReference>
<reference evidence="2 3" key="1">
    <citation type="submission" date="2024-04" db="EMBL/GenBank/DDBJ databases">
        <authorList>
            <consortium name="Genoscope - CEA"/>
            <person name="William W."/>
        </authorList>
    </citation>
    <scope>NUCLEOTIDE SEQUENCE [LARGE SCALE GENOMIC DNA]</scope>
</reference>
<dbReference type="AlphaFoldDB" id="A0AAV2I2V1"/>
<keyword evidence="3" id="KW-1185">Reference proteome</keyword>
<dbReference type="PROSITE" id="PS00022">
    <property type="entry name" value="EGF_1"/>
    <property type="match status" value="1"/>
</dbReference>
<dbReference type="PANTHER" id="PTHR19143">
    <property type="entry name" value="FIBRINOGEN/TENASCIN/ANGIOPOEITIN"/>
    <property type="match status" value="1"/>
</dbReference>
<dbReference type="InterPro" id="IPR000742">
    <property type="entry name" value="EGF"/>
</dbReference>
<dbReference type="Gene3D" id="4.10.530.10">
    <property type="entry name" value="Gamma-fibrinogen Carboxyl Terminal Fragment, domain 2"/>
    <property type="match status" value="1"/>
</dbReference>
<dbReference type="Pfam" id="PF00147">
    <property type="entry name" value="Fibrinogen_C"/>
    <property type="match status" value="1"/>
</dbReference>
<dbReference type="EMBL" id="CAXITT010000385">
    <property type="protein sequence ID" value="CAL1540503.1"/>
    <property type="molecule type" value="Genomic_DNA"/>
</dbReference>
<feature type="non-terminal residue" evidence="2">
    <location>
        <position position="222"/>
    </location>
</feature>
<accession>A0AAV2I2V1</accession>
<evidence type="ECO:0000313" key="2">
    <source>
        <dbReference type="EMBL" id="CAL1540503.1"/>
    </source>
</evidence>
<dbReference type="InterPro" id="IPR036056">
    <property type="entry name" value="Fibrinogen-like_C"/>
</dbReference>
<name>A0AAV2I2V1_LYMST</name>
<protein>
    <recommendedName>
        <fullName evidence="1">Fibrinogen C-terminal domain-containing protein</fullName>
    </recommendedName>
</protein>
<comment type="caution">
    <text evidence="2">The sequence shown here is derived from an EMBL/GenBank/DDBJ whole genome shotgun (WGS) entry which is preliminary data.</text>
</comment>
<evidence type="ECO:0000313" key="3">
    <source>
        <dbReference type="Proteomes" id="UP001497497"/>
    </source>
</evidence>
<evidence type="ECO:0000259" key="1">
    <source>
        <dbReference type="PROSITE" id="PS51406"/>
    </source>
</evidence>
<dbReference type="InterPro" id="IPR014716">
    <property type="entry name" value="Fibrinogen_a/b/g_C_1"/>
</dbReference>
<dbReference type="Gene3D" id="3.90.215.10">
    <property type="entry name" value="Gamma Fibrinogen, chain A, domain 1"/>
    <property type="match status" value="1"/>
</dbReference>
<dbReference type="SMART" id="SM00186">
    <property type="entry name" value="FBG"/>
    <property type="match status" value="1"/>
</dbReference>
<proteinExistence type="predicted"/>
<sequence length="222" mass="24551">GSWQPQSQTCQCSGGRVGLRCERFGESCNELFQMGYPAGIRRPYFIQPSGVAPFLTHCAKNAGEVRTDVFFHPAEGLLNFNRSLSDYVTGFYYNTSEFWIGLEKMYVLNTLGRLTSICFYIAFNESGNFQFLFRGVTIGDASSDYSFNYTSVKYSDFGPLANNATISDCIPKSGKPTPFSAHDTDNDAEQMENCAENSGAGWWFSTCDPDPVCNPLGAPVKP</sequence>
<dbReference type="InterPro" id="IPR050373">
    <property type="entry name" value="Fibrinogen_C-term_domain"/>
</dbReference>
<gene>
    <name evidence="2" type="ORF">GSLYS_00014152001</name>
</gene>
<feature type="domain" description="Fibrinogen C-terminal" evidence="1">
    <location>
        <begin position="19"/>
        <end position="222"/>
    </location>
</feature>
<dbReference type="PROSITE" id="PS51406">
    <property type="entry name" value="FIBRINOGEN_C_2"/>
    <property type="match status" value="1"/>
</dbReference>